<keyword evidence="2" id="KW-1185">Reference proteome</keyword>
<reference evidence="1 2" key="1">
    <citation type="journal article" date="2018" name="IMA Fungus">
        <title>IMA Genome-F 9: Draft genome sequence of Annulohypoxylon stygium, Aspergillus mulundensis, Berkeleyomyces basicola (syn. Thielaviopsis basicola), Ceratocystis smalleyi, two Cercospora beticola strains, Coleophoma cylindrospora, Fusarium fracticaudum, Phialophora cf. hyalina, and Morchella septimelata.</title>
        <authorList>
            <person name="Wingfield B.D."/>
            <person name="Bills G.F."/>
            <person name="Dong Y."/>
            <person name="Huang W."/>
            <person name="Nel W.J."/>
            <person name="Swalarsk-Parry B.S."/>
            <person name="Vaghefi N."/>
            <person name="Wilken P.M."/>
            <person name="An Z."/>
            <person name="de Beer Z.W."/>
            <person name="De Vos L."/>
            <person name="Chen L."/>
            <person name="Duong T.A."/>
            <person name="Gao Y."/>
            <person name="Hammerbacher A."/>
            <person name="Kikkert J.R."/>
            <person name="Li Y."/>
            <person name="Li H."/>
            <person name="Li K."/>
            <person name="Li Q."/>
            <person name="Liu X."/>
            <person name="Ma X."/>
            <person name="Naidoo K."/>
            <person name="Pethybridge S.J."/>
            <person name="Sun J."/>
            <person name="Steenkamp E.T."/>
            <person name="van der Nest M.A."/>
            <person name="van Wyk S."/>
            <person name="Wingfield M.J."/>
            <person name="Xiong C."/>
            <person name="Yue Q."/>
            <person name="Zhang X."/>
        </authorList>
    </citation>
    <scope>NUCLEOTIDE SEQUENCE [LARGE SCALE GENOMIC DNA]</scope>
    <source>
        <strain evidence="1 2">BP 5553</strain>
    </source>
</reference>
<dbReference type="GeneID" id="43594239"/>
<evidence type="ECO:0000313" key="1">
    <source>
        <dbReference type="EMBL" id="RDL41411.1"/>
    </source>
</evidence>
<dbReference type="OrthoDB" id="4226666at2759"/>
<sequence>MTAARDSSNYASTVADMLWEDGLAEGMGYLMSLVESEKQSSDVETSSFVDVGPGSMIPTGMGSWAMVRAGSHGSNQTSGHGSENLAYSVPSQGSGEWIPGTECGVVMEADEENDRSMPHDQEVILSSMFQTEPMQVYNPYLPGPILCASEDIYMGQETNQYMQQEPNHYMSSLAVPPGTQTQASIPSTMLHYGSEPPWTAVTHPRRAPSHEPGYAVFAPSPGPAAEQDPEELRHGVASSLVVCSEATKRKRKTKEQEWKHHSIIRRGGVQLMKVPDEPKSQRPGVRKGRLDPQVAENARKVRKLTACWNCWMQKVTCSDGETCVTCKRSFGLSATQLCFRSHFEEYQEVFYPEYLHAHLKKRKIEDLVTENTNGFTDTVLEIEIGVGACFTPMRLLVNVFRPTSRELLTQHRLVVDGEVSDSPLVLQESVAVGLLGVSPSDMSIKCEYHIIEMIESCWYAAQVTAGDTSRIPYVILDIAQQYYASTRASLVRQVLMLHAIRYYMKSLVTLSEESASVVYSSLPDSPPYYSQTAYPCSRLLNRQIKYAMDKLSREITRKVLQGLERTMRSRLSWGPSFCVLLLLCLCMEELEIAAHIFVVSDIEKEGAKSAYNRRQSSTACQILEDNPFLQFKRLFHDIYRTHGGSRRGPGFNPLRSVAKHGGCSELDPPGDRMVQSIYQMICGSYDEIIVLSENPPLVDMGDRFDPEIIKKNNTGRLVAKFLRSFFPADWSPPIKS</sequence>
<name>A0A370U0V6_9HELO</name>
<gene>
    <name evidence="1" type="ORF">BP5553_01390</name>
</gene>
<dbReference type="PANTHER" id="PTHR35392">
    <property type="entry name" value="ZN(II)2CYS6 TRANSCRIPTION FACTOR (EUROFUNG)-RELATED-RELATED"/>
    <property type="match status" value="1"/>
</dbReference>
<dbReference type="STRING" id="2656787.A0A370U0V6"/>
<protein>
    <recommendedName>
        <fullName evidence="3">Zn(2)-C6 fungal-type domain-containing protein</fullName>
    </recommendedName>
</protein>
<comment type="caution">
    <text evidence="1">The sequence shown here is derived from an EMBL/GenBank/DDBJ whole genome shotgun (WGS) entry which is preliminary data.</text>
</comment>
<dbReference type="PANTHER" id="PTHR35392:SF5">
    <property type="entry name" value="ZN(2)-C6 FUNGAL-TYPE DOMAIN-CONTAINING PROTEIN"/>
    <property type="match status" value="1"/>
</dbReference>
<proteinExistence type="predicted"/>
<dbReference type="EMBL" id="NPIC01000001">
    <property type="protein sequence ID" value="RDL41411.1"/>
    <property type="molecule type" value="Genomic_DNA"/>
</dbReference>
<evidence type="ECO:0008006" key="3">
    <source>
        <dbReference type="Google" id="ProtNLM"/>
    </source>
</evidence>
<dbReference type="InterPro" id="IPR052973">
    <property type="entry name" value="Fungal_sec-metab_reg_TF"/>
</dbReference>
<accession>A0A370U0V6</accession>
<evidence type="ECO:0000313" key="2">
    <source>
        <dbReference type="Proteomes" id="UP000254866"/>
    </source>
</evidence>
<dbReference type="RefSeq" id="XP_031874067.1">
    <property type="nucleotide sequence ID" value="XM_032010013.1"/>
</dbReference>
<organism evidence="1 2">
    <name type="scientific">Venustampulla echinocandica</name>
    <dbReference type="NCBI Taxonomy" id="2656787"/>
    <lineage>
        <taxon>Eukaryota</taxon>
        <taxon>Fungi</taxon>
        <taxon>Dikarya</taxon>
        <taxon>Ascomycota</taxon>
        <taxon>Pezizomycotina</taxon>
        <taxon>Leotiomycetes</taxon>
        <taxon>Helotiales</taxon>
        <taxon>Pleuroascaceae</taxon>
        <taxon>Venustampulla</taxon>
    </lineage>
</organism>
<dbReference type="AlphaFoldDB" id="A0A370U0V6"/>
<dbReference type="Proteomes" id="UP000254866">
    <property type="component" value="Unassembled WGS sequence"/>
</dbReference>